<keyword evidence="3" id="KW-1185">Reference proteome</keyword>
<dbReference type="EMBL" id="JARXVH010000032">
    <property type="protein sequence ID" value="MDH6222346.1"/>
    <property type="molecule type" value="Genomic_DNA"/>
</dbReference>
<evidence type="ECO:0000256" key="1">
    <source>
        <dbReference type="SAM" id="MobiDB-lite"/>
    </source>
</evidence>
<proteinExistence type="predicted"/>
<evidence type="ECO:0000313" key="2">
    <source>
        <dbReference type="EMBL" id="MDH6222346.1"/>
    </source>
</evidence>
<dbReference type="InterPro" id="IPR032716">
    <property type="entry name" value="ACC_epsilon"/>
</dbReference>
<dbReference type="RefSeq" id="WP_280882983.1">
    <property type="nucleotide sequence ID" value="NZ_JARXVH010000032.1"/>
</dbReference>
<sequence length="79" mass="8676">MSDRTKEAGVAEEAAKTEEFVLRVVRGTPTPEELAAATAVLLELARRSPAAEEPAPVRPVPTWHRPTLTPHRAATSWRH</sequence>
<evidence type="ECO:0000313" key="3">
    <source>
        <dbReference type="Proteomes" id="UP001160499"/>
    </source>
</evidence>
<name>A0ABT6M1C5_9ACTN</name>
<organism evidence="2 3">
    <name type="scientific">Streptomyces pseudovenezuelae</name>
    <dbReference type="NCBI Taxonomy" id="67350"/>
    <lineage>
        <taxon>Bacteria</taxon>
        <taxon>Bacillati</taxon>
        <taxon>Actinomycetota</taxon>
        <taxon>Actinomycetes</taxon>
        <taxon>Kitasatosporales</taxon>
        <taxon>Streptomycetaceae</taxon>
        <taxon>Streptomyces</taxon>
        <taxon>Streptomyces aurantiacus group</taxon>
    </lineage>
</organism>
<feature type="region of interest" description="Disordered" evidence="1">
    <location>
        <begin position="48"/>
        <end position="79"/>
    </location>
</feature>
<protein>
    <recommendedName>
        <fullName evidence="4">Acyl-CoA carboxylase subunit epsilon</fullName>
    </recommendedName>
</protein>
<accession>A0ABT6M1C5</accession>
<reference evidence="2 3" key="1">
    <citation type="submission" date="2023-04" db="EMBL/GenBank/DDBJ databases">
        <title>Forest soil microbial communities from Buena Vista Peninsula, Colon Province, Panama.</title>
        <authorList>
            <person name="Bouskill N."/>
        </authorList>
    </citation>
    <scope>NUCLEOTIDE SEQUENCE [LARGE SCALE GENOMIC DNA]</scope>
    <source>
        <strain evidence="2 3">GGS1</strain>
    </source>
</reference>
<dbReference type="Pfam" id="PF13822">
    <property type="entry name" value="ACC_epsilon"/>
    <property type="match status" value="1"/>
</dbReference>
<dbReference type="Proteomes" id="UP001160499">
    <property type="component" value="Unassembled WGS sequence"/>
</dbReference>
<evidence type="ECO:0008006" key="4">
    <source>
        <dbReference type="Google" id="ProtNLM"/>
    </source>
</evidence>
<gene>
    <name evidence="2" type="ORF">M2283_009695</name>
</gene>
<comment type="caution">
    <text evidence="2">The sequence shown here is derived from an EMBL/GenBank/DDBJ whole genome shotgun (WGS) entry which is preliminary data.</text>
</comment>